<dbReference type="Proteomes" id="UP000823941">
    <property type="component" value="Chromosome 20"/>
</dbReference>
<sequence>MSTYALHVRVCFIDANATISIIDLANGKPCMNREYPAQFDCITQCAYIENQAANTGGNFSSARRWFRGVTL</sequence>
<organism evidence="1 2">
    <name type="scientific">Plutella xylostella</name>
    <name type="common">Diamondback moth</name>
    <name type="synonym">Plutella maculipennis</name>
    <dbReference type="NCBI Taxonomy" id="51655"/>
    <lineage>
        <taxon>Eukaryota</taxon>
        <taxon>Metazoa</taxon>
        <taxon>Ecdysozoa</taxon>
        <taxon>Arthropoda</taxon>
        <taxon>Hexapoda</taxon>
        <taxon>Insecta</taxon>
        <taxon>Pterygota</taxon>
        <taxon>Neoptera</taxon>
        <taxon>Endopterygota</taxon>
        <taxon>Lepidoptera</taxon>
        <taxon>Glossata</taxon>
        <taxon>Ditrysia</taxon>
        <taxon>Yponomeutoidea</taxon>
        <taxon>Plutellidae</taxon>
        <taxon>Plutella</taxon>
    </lineage>
</organism>
<evidence type="ECO:0000313" key="1">
    <source>
        <dbReference type="EMBL" id="KAG7300642.1"/>
    </source>
</evidence>
<protein>
    <submittedName>
        <fullName evidence="1">Uncharacterized protein</fullName>
    </submittedName>
</protein>
<gene>
    <name evidence="1" type="ORF">JYU34_014946</name>
</gene>
<keyword evidence="2" id="KW-1185">Reference proteome</keyword>
<proteinExistence type="predicted"/>
<dbReference type="EMBL" id="JAHIBW010000020">
    <property type="protein sequence ID" value="KAG7300642.1"/>
    <property type="molecule type" value="Genomic_DNA"/>
</dbReference>
<name>A0ABQ7Q5X3_PLUXY</name>
<comment type="caution">
    <text evidence="1">The sequence shown here is derived from an EMBL/GenBank/DDBJ whole genome shotgun (WGS) entry which is preliminary data.</text>
</comment>
<evidence type="ECO:0000313" key="2">
    <source>
        <dbReference type="Proteomes" id="UP000823941"/>
    </source>
</evidence>
<accession>A0ABQ7Q5X3</accession>
<reference evidence="1 2" key="1">
    <citation type="submission" date="2021-06" db="EMBL/GenBank/DDBJ databases">
        <title>A haploid diamondback moth (Plutella xylostella L.) genome assembly resolves 31 chromosomes and identifies a diamide resistance mutation.</title>
        <authorList>
            <person name="Ward C.M."/>
            <person name="Perry K.D."/>
            <person name="Baker G."/>
            <person name="Powis K."/>
            <person name="Heckel D.G."/>
            <person name="Baxter S.W."/>
        </authorList>
    </citation>
    <scope>NUCLEOTIDE SEQUENCE [LARGE SCALE GENOMIC DNA]</scope>
    <source>
        <strain evidence="1 2">LV</strain>
        <tissue evidence="1">Single pupa</tissue>
    </source>
</reference>